<evidence type="ECO:0000313" key="1">
    <source>
        <dbReference type="EMBL" id="SFP60910.1"/>
    </source>
</evidence>
<dbReference type="OrthoDB" id="345543at2"/>
<dbReference type="STRING" id="223786.SAMN05216234_12823"/>
<name>A0A1I5RR72_9BACT</name>
<dbReference type="AlphaFoldDB" id="A0A1I5RR72"/>
<proteinExistence type="predicted"/>
<reference evidence="1 2" key="1">
    <citation type="submission" date="2016-10" db="EMBL/GenBank/DDBJ databases">
        <authorList>
            <person name="de Groot N.N."/>
        </authorList>
    </citation>
    <scope>NUCLEOTIDE SEQUENCE [LARGE SCALE GENOMIC DNA]</scope>
    <source>
        <strain evidence="1 2">EP1-55-1</strain>
    </source>
</reference>
<organism evidence="1 2">
    <name type="scientific">Hydrogenimonas thermophila</name>
    <dbReference type="NCBI Taxonomy" id="223786"/>
    <lineage>
        <taxon>Bacteria</taxon>
        <taxon>Pseudomonadati</taxon>
        <taxon>Campylobacterota</taxon>
        <taxon>Epsilonproteobacteria</taxon>
        <taxon>Campylobacterales</taxon>
        <taxon>Hydrogenimonadaceae</taxon>
        <taxon>Hydrogenimonas</taxon>
    </lineage>
</organism>
<evidence type="ECO:0000313" key="2">
    <source>
        <dbReference type="Proteomes" id="UP000199227"/>
    </source>
</evidence>
<dbReference type="EMBL" id="FOXB01000028">
    <property type="protein sequence ID" value="SFP60910.1"/>
    <property type="molecule type" value="Genomic_DNA"/>
</dbReference>
<sequence>MIETTCKINLKTVDYIEVECANCKSRVQTKTLINSRCPNCGCNYDSKVVDTVNFILSNMLKLKEIDTNVSFIKVER</sequence>
<accession>A0A1I5RR72</accession>
<protein>
    <submittedName>
        <fullName evidence="1">Uncharacterized protein</fullName>
    </submittedName>
</protein>
<keyword evidence="2" id="KW-1185">Reference proteome</keyword>
<dbReference type="RefSeq" id="WP_092913082.1">
    <property type="nucleotide sequence ID" value="NZ_FOXB01000028.1"/>
</dbReference>
<dbReference type="Proteomes" id="UP000199227">
    <property type="component" value="Unassembled WGS sequence"/>
</dbReference>
<gene>
    <name evidence="1" type="ORF">SAMN05216234_12823</name>
</gene>